<sequence>MHCEGTILKIKKRKVDSGMSIHVEEDSAIAMVLRPFESLAIELKMVKEIVMNLPQGLGESSSGPVSYSPQHEFDGYLSYQRKQRGHIASLKKAYASLAK</sequence>
<reference evidence="1 2" key="1">
    <citation type="journal article" date="2021" name="bioRxiv">
        <title>Chromosome-scale and haplotype-resolved genome assembly of a tetraploid potato cultivar.</title>
        <authorList>
            <person name="Sun H."/>
            <person name="Jiao W.-B."/>
            <person name="Krause K."/>
            <person name="Campoy J.A."/>
            <person name="Goel M."/>
            <person name="Folz-Donahue K."/>
            <person name="Kukat C."/>
            <person name="Huettel B."/>
            <person name="Schneeberger K."/>
        </authorList>
    </citation>
    <scope>NUCLEOTIDE SEQUENCE [LARGE SCALE GENOMIC DNA]</scope>
    <source>
        <strain evidence="1">SolTubOtavaFocal</strain>
        <tissue evidence="1">Leaves</tissue>
    </source>
</reference>
<protein>
    <submittedName>
        <fullName evidence="1">Uncharacterized protein</fullName>
    </submittedName>
</protein>
<name>A0ABQ7V189_SOLTU</name>
<comment type="caution">
    <text evidence="1">The sequence shown here is derived from an EMBL/GenBank/DDBJ whole genome shotgun (WGS) entry which is preliminary data.</text>
</comment>
<evidence type="ECO:0000313" key="1">
    <source>
        <dbReference type="EMBL" id="KAH0757827.1"/>
    </source>
</evidence>
<accession>A0ABQ7V189</accession>
<organism evidence="1 2">
    <name type="scientific">Solanum tuberosum</name>
    <name type="common">Potato</name>
    <dbReference type="NCBI Taxonomy" id="4113"/>
    <lineage>
        <taxon>Eukaryota</taxon>
        <taxon>Viridiplantae</taxon>
        <taxon>Streptophyta</taxon>
        <taxon>Embryophyta</taxon>
        <taxon>Tracheophyta</taxon>
        <taxon>Spermatophyta</taxon>
        <taxon>Magnoliopsida</taxon>
        <taxon>eudicotyledons</taxon>
        <taxon>Gunneridae</taxon>
        <taxon>Pentapetalae</taxon>
        <taxon>asterids</taxon>
        <taxon>lamiids</taxon>
        <taxon>Solanales</taxon>
        <taxon>Solanaceae</taxon>
        <taxon>Solanoideae</taxon>
        <taxon>Solaneae</taxon>
        <taxon>Solanum</taxon>
    </lineage>
</organism>
<gene>
    <name evidence="1" type="ORF">KY290_021320</name>
</gene>
<dbReference type="Proteomes" id="UP000826656">
    <property type="component" value="Unassembled WGS sequence"/>
</dbReference>
<keyword evidence="2" id="KW-1185">Reference proteome</keyword>
<proteinExistence type="predicted"/>
<evidence type="ECO:0000313" key="2">
    <source>
        <dbReference type="Proteomes" id="UP000826656"/>
    </source>
</evidence>
<dbReference type="EMBL" id="JAIVGD010000015">
    <property type="protein sequence ID" value="KAH0757827.1"/>
    <property type="molecule type" value="Genomic_DNA"/>
</dbReference>